<evidence type="ECO:0008006" key="5">
    <source>
        <dbReference type="Google" id="ProtNLM"/>
    </source>
</evidence>
<dbReference type="InterPro" id="IPR053180">
    <property type="entry name" value="Ca-binding_acidic-repeat"/>
</dbReference>
<evidence type="ECO:0000313" key="3">
    <source>
        <dbReference type="EMBL" id="PIT94221.1"/>
    </source>
</evidence>
<dbReference type="PANTHER" id="PTHR37467:SF1">
    <property type="entry name" value="EXPORTED CALCIUM-BINDING GLYCOPROTEIN"/>
    <property type="match status" value="1"/>
</dbReference>
<feature type="transmembrane region" description="Helical" evidence="2">
    <location>
        <begin position="52"/>
        <end position="70"/>
    </location>
</feature>
<feature type="compositionally biased region" description="Polar residues" evidence="1">
    <location>
        <begin position="99"/>
        <end position="108"/>
    </location>
</feature>
<keyword evidence="2" id="KW-1133">Transmembrane helix</keyword>
<sequence>MANQENFDDNIGNSNAPTDEYISGEDYREKMQALSPQTQTQMPAGLSWQQKAGVAFLAIFGVSALILWAVQFKSGLQVTEPLTAEELVQLQKTRGGGNDTDTAAQLRSQDTDKDGLSDYDELYVYGTSPYLEDSDSDGILDKKEIERETDPNCSQGKVCAGNEQPANAIATTTGPDLYGNQTPQLNTAGISDYLQQSKIEQEAAGASQNQGAEQQIMQSILQGKADAQSLRAMLKQAGMDDDTLGKISDEQLIQIYQQTLKGQE</sequence>
<dbReference type="AlphaFoldDB" id="A0A2M6WN33"/>
<feature type="region of interest" description="Disordered" evidence="1">
    <location>
        <begin position="93"/>
        <end position="114"/>
    </location>
</feature>
<keyword evidence="2" id="KW-0812">Transmembrane</keyword>
<evidence type="ECO:0000313" key="4">
    <source>
        <dbReference type="Proteomes" id="UP000229335"/>
    </source>
</evidence>
<name>A0A2M6WN33_9BACT</name>
<dbReference type="Proteomes" id="UP000229335">
    <property type="component" value="Unassembled WGS sequence"/>
</dbReference>
<dbReference type="EMBL" id="PFAS01000003">
    <property type="protein sequence ID" value="PIT94221.1"/>
    <property type="molecule type" value="Genomic_DNA"/>
</dbReference>
<feature type="region of interest" description="Disordered" evidence="1">
    <location>
        <begin position="1"/>
        <end position="21"/>
    </location>
</feature>
<evidence type="ECO:0000256" key="2">
    <source>
        <dbReference type="SAM" id="Phobius"/>
    </source>
</evidence>
<keyword evidence="2" id="KW-0472">Membrane</keyword>
<dbReference type="GO" id="GO:0005509">
    <property type="term" value="F:calcium ion binding"/>
    <property type="evidence" value="ECO:0007669"/>
    <property type="project" value="InterPro"/>
</dbReference>
<dbReference type="SUPFAM" id="SSF103647">
    <property type="entry name" value="TSP type-3 repeat"/>
    <property type="match status" value="1"/>
</dbReference>
<organism evidence="3 4">
    <name type="scientific">Candidatus Falkowbacteria bacterium CG10_big_fil_rev_8_21_14_0_10_43_11</name>
    <dbReference type="NCBI Taxonomy" id="1974568"/>
    <lineage>
        <taxon>Bacteria</taxon>
        <taxon>Candidatus Falkowiibacteriota</taxon>
    </lineage>
</organism>
<gene>
    <name evidence="3" type="ORF">COU00_00180</name>
</gene>
<reference evidence="4" key="1">
    <citation type="submission" date="2017-09" db="EMBL/GenBank/DDBJ databases">
        <title>Depth-based differentiation of microbial function through sediment-hosted aquifers and enrichment of novel symbionts in the deep terrestrial subsurface.</title>
        <authorList>
            <person name="Probst A.J."/>
            <person name="Ladd B."/>
            <person name="Jarett J.K."/>
            <person name="Geller-Mcgrath D.E."/>
            <person name="Sieber C.M.K."/>
            <person name="Emerson J.B."/>
            <person name="Anantharaman K."/>
            <person name="Thomas B.C."/>
            <person name="Malmstrom R."/>
            <person name="Stieglmeier M."/>
            <person name="Klingl A."/>
            <person name="Woyke T."/>
            <person name="Ryan C.M."/>
            <person name="Banfield J.F."/>
        </authorList>
    </citation>
    <scope>NUCLEOTIDE SEQUENCE [LARGE SCALE GENOMIC DNA]</scope>
</reference>
<comment type="caution">
    <text evidence="3">The sequence shown here is derived from an EMBL/GenBank/DDBJ whole genome shotgun (WGS) entry which is preliminary data.</text>
</comment>
<proteinExistence type="predicted"/>
<accession>A0A2M6WN33</accession>
<evidence type="ECO:0000256" key="1">
    <source>
        <dbReference type="SAM" id="MobiDB-lite"/>
    </source>
</evidence>
<dbReference type="InterPro" id="IPR028974">
    <property type="entry name" value="TSP_type-3_rpt"/>
</dbReference>
<dbReference type="PANTHER" id="PTHR37467">
    <property type="entry name" value="EXPORTED CALCIUM-BINDING GLYCOPROTEIN-RELATED"/>
    <property type="match status" value="1"/>
</dbReference>
<feature type="compositionally biased region" description="Polar residues" evidence="1">
    <location>
        <begin position="1"/>
        <end position="17"/>
    </location>
</feature>
<protein>
    <recommendedName>
        <fullName evidence="5">EF-hand domain-containing protein</fullName>
    </recommendedName>
</protein>